<feature type="transmembrane region" description="Helical" evidence="7">
    <location>
        <begin position="20"/>
        <end position="38"/>
    </location>
</feature>
<dbReference type="EMBL" id="PVUE01000005">
    <property type="protein sequence ID" value="PRZ42397.1"/>
    <property type="molecule type" value="Genomic_DNA"/>
</dbReference>
<keyword evidence="3 7" id="KW-0812">Transmembrane</keyword>
<comment type="caution">
    <text evidence="8">The sequence shown here is derived from an EMBL/GenBank/DDBJ whole genome shotgun (WGS) entry which is preliminary data.</text>
</comment>
<evidence type="ECO:0000256" key="4">
    <source>
        <dbReference type="ARBA" id="ARBA00022989"/>
    </source>
</evidence>
<feature type="transmembrane region" description="Helical" evidence="7">
    <location>
        <begin position="247"/>
        <end position="268"/>
    </location>
</feature>
<feature type="transmembrane region" description="Helical" evidence="7">
    <location>
        <begin position="192"/>
        <end position="215"/>
    </location>
</feature>
<keyword evidence="9" id="KW-1185">Reference proteome</keyword>
<evidence type="ECO:0000313" key="8">
    <source>
        <dbReference type="EMBL" id="PRZ42397.1"/>
    </source>
</evidence>
<evidence type="ECO:0000256" key="2">
    <source>
        <dbReference type="ARBA" id="ARBA00022475"/>
    </source>
</evidence>
<gene>
    <name evidence="8" type="ORF">CLV47_10515</name>
</gene>
<name>A0A2T1A1M5_9ACTN</name>
<evidence type="ECO:0000256" key="5">
    <source>
        <dbReference type="ARBA" id="ARBA00023136"/>
    </source>
</evidence>
<dbReference type="InterPro" id="IPR019108">
    <property type="entry name" value="Caa3_assmbl_CtaG-rel"/>
</dbReference>
<keyword evidence="2" id="KW-1003">Cell membrane</keyword>
<protein>
    <submittedName>
        <fullName evidence="8">Cytochrome c oxidase assembly factor CtaG</fullName>
    </submittedName>
</protein>
<organism evidence="8 9">
    <name type="scientific">Antricoccus suffuscus</name>
    <dbReference type="NCBI Taxonomy" id="1629062"/>
    <lineage>
        <taxon>Bacteria</taxon>
        <taxon>Bacillati</taxon>
        <taxon>Actinomycetota</taxon>
        <taxon>Actinomycetes</taxon>
        <taxon>Geodermatophilales</taxon>
        <taxon>Antricoccaceae</taxon>
        <taxon>Antricoccus</taxon>
    </lineage>
</organism>
<feature type="region of interest" description="Disordered" evidence="6">
    <location>
        <begin position="289"/>
        <end position="313"/>
    </location>
</feature>
<proteinExistence type="predicted"/>
<feature type="transmembrane region" description="Helical" evidence="7">
    <location>
        <begin position="163"/>
        <end position="183"/>
    </location>
</feature>
<dbReference type="RefSeq" id="WP_170110996.1">
    <property type="nucleotide sequence ID" value="NZ_PVUE01000005.1"/>
</dbReference>
<evidence type="ECO:0000256" key="7">
    <source>
        <dbReference type="SAM" id="Phobius"/>
    </source>
</evidence>
<feature type="transmembrane region" description="Helical" evidence="7">
    <location>
        <begin position="58"/>
        <end position="78"/>
    </location>
</feature>
<evidence type="ECO:0000256" key="3">
    <source>
        <dbReference type="ARBA" id="ARBA00022692"/>
    </source>
</evidence>
<dbReference type="GO" id="GO:0005886">
    <property type="term" value="C:plasma membrane"/>
    <property type="evidence" value="ECO:0007669"/>
    <property type="project" value="UniProtKB-SubCell"/>
</dbReference>
<evidence type="ECO:0000256" key="6">
    <source>
        <dbReference type="SAM" id="MobiDB-lite"/>
    </source>
</evidence>
<feature type="transmembrane region" description="Helical" evidence="7">
    <location>
        <begin position="134"/>
        <end position="157"/>
    </location>
</feature>
<evidence type="ECO:0000256" key="1">
    <source>
        <dbReference type="ARBA" id="ARBA00004651"/>
    </source>
</evidence>
<reference evidence="8 9" key="1">
    <citation type="submission" date="2018-03" db="EMBL/GenBank/DDBJ databases">
        <title>Genomic Encyclopedia of Archaeal and Bacterial Type Strains, Phase II (KMG-II): from individual species to whole genera.</title>
        <authorList>
            <person name="Goeker M."/>
        </authorList>
    </citation>
    <scope>NUCLEOTIDE SEQUENCE [LARGE SCALE GENOMIC DNA]</scope>
    <source>
        <strain evidence="8 9">DSM 100065</strain>
    </source>
</reference>
<dbReference type="AlphaFoldDB" id="A0A2T1A1M5"/>
<comment type="subcellular location">
    <subcellularLocation>
        <location evidence="1">Cell membrane</location>
        <topology evidence="1">Multi-pass membrane protein</topology>
    </subcellularLocation>
</comment>
<keyword evidence="4 7" id="KW-1133">Transmembrane helix</keyword>
<dbReference type="Pfam" id="PF09678">
    <property type="entry name" value="Caa3_CtaG"/>
    <property type="match status" value="1"/>
</dbReference>
<evidence type="ECO:0000313" key="9">
    <source>
        <dbReference type="Proteomes" id="UP000237752"/>
    </source>
</evidence>
<accession>A0A2T1A1M5</accession>
<dbReference type="Proteomes" id="UP000237752">
    <property type="component" value="Unassembled WGS sequence"/>
</dbReference>
<feature type="transmembrane region" description="Helical" evidence="7">
    <location>
        <begin position="90"/>
        <end position="113"/>
    </location>
</feature>
<sequence length="326" mass="35923">MITSASVNLPPTVADLVTEWRFDPVTAAAAGLALYAYVRARRTAFRDGVLWPWRRDLIFVVGIAAVVWTSSGFTQARGAQLMWVWTTQQLLLLLVVPVIVLMAHPVTLFRLVGGPHALVPRLLKSRPIRIIGHPLIGPILVPILCLLLFFGGLGSLALSTAPAGWLVHLLLLFVGLLIALPLLDPDDDRSSLALGMAVAIGFAELLLDAFPGIVLRLQDHLMMPYFGSGRPMWAPGWLSDQHLAGSILWTVAEVLDLPFLILVMVRWLRVDAKEAVKIDAVLDARREANVPDTDQRSASGLAADEPTADRPWWLDDPELRRRYPTE</sequence>
<keyword evidence="5 7" id="KW-0472">Membrane</keyword>